<feature type="transmembrane region" description="Helical" evidence="12">
    <location>
        <begin position="54"/>
        <end position="76"/>
    </location>
</feature>
<dbReference type="SMART" id="SM00116">
    <property type="entry name" value="CBS"/>
    <property type="match status" value="2"/>
</dbReference>
<feature type="domain" description="CBS" evidence="13">
    <location>
        <begin position="219"/>
        <end position="279"/>
    </location>
</feature>
<keyword evidence="4 10" id="KW-0812">Transmembrane</keyword>
<dbReference type="InterPro" id="IPR046342">
    <property type="entry name" value="CBS_dom_sf"/>
</dbReference>
<reference evidence="15 16" key="1">
    <citation type="submission" date="2024-10" db="EMBL/GenBank/DDBJ databases">
        <title>The Natural Products Discovery Center: Release of the First 8490 Sequenced Strains for Exploring Actinobacteria Biosynthetic Diversity.</title>
        <authorList>
            <person name="Kalkreuter E."/>
            <person name="Kautsar S.A."/>
            <person name="Yang D."/>
            <person name="Bader C.D."/>
            <person name="Teijaro C.N."/>
            <person name="Fluegel L."/>
            <person name="Davis C.M."/>
            <person name="Simpson J.R."/>
            <person name="Lauterbach L."/>
            <person name="Steele A.D."/>
            <person name="Gui C."/>
            <person name="Meng S."/>
            <person name="Li G."/>
            <person name="Viehrig K."/>
            <person name="Ye F."/>
            <person name="Su P."/>
            <person name="Kiefer A.F."/>
            <person name="Nichols A."/>
            <person name="Cepeda A.J."/>
            <person name="Yan W."/>
            <person name="Fan B."/>
            <person name="Jiang Y."/>
            <person name="Adhikari A."/>
            <person name="Zheng C.-J."/>
            <person name="Schuster L."/>
            <person name="Cowan T.M."/>
            <person name="Smanski M.J."/>
            <person name="Chevrette M.G."/>
            <person name="De Carvalho L.P.S."/>
            <person name="Shen B."/>
        </authorList>
    </citation>
    <scope>NUCLEOTIDE SEQUENCE [LARGE SCALE GENOMIC DNA]</scope>
    <source>
        <strain evidence="15 16">NPDC001281</strain>
    </source>
</reference>
<evidence type="ECO:0000256" key="12">
    <source>
        <dbReference type="SAM" id="Phobius"/>
    </source>
</evidence>
<comment type="subcellular location">
    <subcellularLocation>
        <location evidence="1">Cell membrane</location>
        <topology evidence="1">Multi-pass membrane protein</topology>
    </subcellularLocation>
</comment>
<dbReference type="SMART" id="SM01091">
    <property type="entry name" value="CorC_HlyC"/>
    <property type="match status" value="1"/>
</dbReference>
<feature type="domain" description="CBS" evidence="13">
    <location>
        <begin position="282"/>
        <end position="340"/>
    </location>
</feature>
<name>A0ABW6UXT3_MICFU</name>
<organism evidence="15 16">
    <name type="scientific">Microtetraspora fusca</name>
    <dbReference type="NCBI Taxonomy" id="1997"/>
    <lineage>
        <taxon>Bacteria</taxon>
        <taxon>Bacillati</taxon>
        <taxon>Actinomycetota</taxon>
        <taxon>Actinomycetes</taxon>
        <taxon>Streptosporangiales</taxon>
        <taxon>Streptosporangiaceae</taxon>
        <taxon>Microtetraspora</taxon>
    </lineage>
</organism>
<dbReference type="Pfam" id="PF00571">
    <property type="entry name" value="CBS"/>
    <property type="match status" value="2"/>
</dbReference>
<dbReference type="EMBL" id="JBIAXI010000002">
    <property type="protein sequence ID" value="MFF4771851.1"/>
    <property type="molecule type" value="Genomic_DNA"/>
</dbReference>
<dbReference type="PANTHER" id="PTHR43099:SF6">
    <property type="entry name" value="UPF0053 PROTEIN RV1842C"/>
    <property type="match status" value="1"/>
</dbReference>
<dbReference type="InterPro" id="IPR002550">
    <property type="entry name" value="CNNM"/>
</dbReference>
<dbReference type="Gene3D" id="3.30.465.10">
    <property type="match status" value="1"/>
</dbReference>
<dbReference type="PROSITE" id="PS51371">
    <property type="entry name" value="CBS"/>
    <property type="match status" value="2"/>
</dbReference>
<accession>A0ABW6UXT3</accession>
<evidence type="ECO:0000256" key="8">
    <source>
        <dbReference type="ARBA" id="ARBA00023136"/>
    </source>
</evidence>
<evidence type="ECO:0000256" key="7">
    <source>
        <dbReference type="ARBA" id="ARBA00023122"/>
    </source>
</evidence>
<dbReference type="SUPFAM" id="SSF56176">
    <property type="entry name" value="FAD-binding/transporter-associated domain-like"/>
    <property type="match status" value="1"/>
</dbReference>
<evidence type="ECO:0000256" key="10">
    <source>
        <dbReference type="PROSITE-ProRule" id="PRU01193"/>
    </source>
</evidence>
<gene>
    <name evidence="15" type="ORF">ACFY05_03230</name>
</gene>
<evidence type="ECO:0000256" key="1">
    <source>
        <dbReference type="ARBA" id="ARBA00004651"/>
    </source>
</evidence>
<dbReference type="Proteomes" id="UP001602119">
    <property type="component" value="Unassembled WGS sequence"/>
</dbReference>
<evidence type="ECO:0000259" key="13">
    <source>
        <dbReference type="PROSITE" id="PS51371"/>
    </source>
</evidence>
<evidence type="ECO:0000256" key="2">
    <source>
        <dbReference type="ARBA" id="ARBA00006337"/>
    </source>
</evidence>
<dbReference type="RefSeq" id="WP_084463676.1">
    <property type="nucleotide sequence ID" value="NZ_BBYK01000039.1"/>
</dbReference>
<evidence type="ECO:0000256" key="9">
    <source>
        <dbReference type="PROSITE-ProRule" id="PRU00703"/>
    </source>
</evidence>
<keyword evidence="7 9" id="KW-0129">CBS domain</keyword>
<sequence length="480" mass="51266">MSIALGLLAVLVLTLLTGFFVAQEFAFVAADRTVLREEKDDAAAQRALEVTGRLSFMLSGAQLGITVTTLLVGFIAQPAISDVIRDPLQNAGVPAAVVPGLSVAAGITVATIVQMILGELAPKNLGIARPETVAKFLARPTLIYLKVAGPVIHLFDSAAARLVRLVGIEPVEELEHGATPEELSRIVAESAAAGELPPRLAELLERALSFGDRTAEDVMVPRPRVISLRADRRVRDLLDAVRDHGHSRYPVLGADGDDVVGVTGLPELLKAGVSDDDPVTAIMRAPVLVPATLPLPAVLQRLRAAADDRFACVIDEYGGLAGIVTVEDLAEELVGELVDENDPEPLGVIPNTDGSWNVPATLRLDEVERATGVRLPESEDYETVAGLVLASLGRMTEPGDEVTVPVEQDADPFAEADEKLAAITVLSLQRRVPGWVRLSLQDEALPEAEEEPEREHATRRHHRDYAPGLFSALLQGDRSA</sequence>
<keyword evidence="6 10" id="KW-1133">Transmembrane helix</keyword>
<proteinExistence type="inferred from homology"/>
<dbReference type="InterPro" id="IPR005170">
    <property type="entry name" value="Transptr-assoc_dom"/>
</dbReference>
<evidence type="ECO:0000313" key="16">
    <source>
        <dbReference type="Proteomes" id="UP001602119"/>
    </source>
</evidence>
<evidence type="ECO:0000259" key="14">
    <source>
        <dbReference type="PROSITE" id="PS51846"/>
    </source>
</evidence>
<dbReference type="InterPro" id="IPR051676">
    <property type="entry name" value="UPF0053_domain"/>
</dbReference>
<dbReference type="CDD" id="cd04590">
    <property type="entry name" value="CBS_pair_CorC_HlyC_assoc"/>
    <property type="match status" value="1"/>
</dbReference>
<dbReference type="SUPFAM" id="SSF54631">
    <property type="entry name" value="CBS-domain pair"/>
    <property type="match status" value="1"/>
</dbReference>
<comment type="caution">
    <text evidence="15">The sequence shown here is derived from an EMBL/GenBank/DDBJ whole genome shotgun (WGS) entry which is preliminary data.</text>
</comment>
<evidence type="ECO:0000256" key="3">
    <source>
        <dbReference type="ARBA" id="ARBA00022475"/>
    </source>
</evidence>
<comment type="similarity">
    <text evidence="2">Belongs to the UPF0053 family.</text>
</comment>
<dbReference type="Pfam" id="PF01595">
    <property type="entry name" value="CNNM"/>
    <property type="match status" value="1"/>
</dbReference>
<feature type="region of interest" description="Disordered" evidence="11">
    <location>
        <begin position="444"/>
        <end position="467"/>
    </location>
</feature>
<dbReference type="Gene3D" id="3.10.580.10">
    <property type="entry name" value="CBS-domain"/>
    <property type="match status" value="1"/>
</dbReference>
<dbReference type="Pfam" id="PF03471">
    <property type="entry name" value="CorC_HlyC"/>
    <property type="match status" value="1"/>
</dbReference>
<keyword evidence="5" id="KW-0677">Repeat</keyword>
<dbReference type="PROSITE" id="PS51846">
    <property type="entry name" value="CNNM"/>
    <property type="match status" value="1"/>
</dbReference>
<feature type="transmembrane region" description="Helical" evidence="12">
    <location>
        <begin position="96"/>
        <end position="117"/>
    </location>
</feature>
<keyword evidence="8 10" id="KW-0472">Membrane</keyword>
<dbReference type="PANTHER" id="PTHR43099">
    <property type="entry name" value="UPF0053 PROTEIN YRKA"/>
    <property type="match status" value="1"/>
</dbReference>
<feature type="domain" description="CNNM transmembrane" evidence="14">
    <location>
        <begin position="1"/>
        <end position="200"/>
    </location>
</feature>
<dbReference type="InterPro" id="IPR016169">
    <property type="entry name" value="FAD-bd_PCMH_sub2"/>
</dbReference>
<dbReference type="InterPro" id="IPR036318">
    <property type="entry name" value="FAD-bd_PCMH-like_sf"/>
</dbReference>
<evidence type="ECO:0000256" key="11">
    <source>
        <dbReference type="SAM" id="MobiDB-lite"/>
    </source>
</evidence>
<dbReference type="InterPro" id="IPR000644">
    <property type="entry name" value="CBS_dom"/>
</dbReference>
<evidence type="ECO:0000256" key="5">
    <source>
        <dbReference type="ARBA" id="ARBA00022737"/>
    </source>
</evidence>
<evidence type="ECO:0000256" key="6">
    <source>
        <dbReference type="ARBA" id="ARBA00022989"/>
    </source>
</evidence>
<protein>
    <submittedName>
        <fullName evidence="15">Hemolysin family protein</fullName>
    </submittedName>
</protein>
<evidence type="ECO:0000256" key="4">
    <source>
        <dbReference type="ARBA" id="ARBA00022692"/>
    </source>
</evidence>
<keyword evidence="3" id="KW-1003">Cell membrane</keyword>
<dbReference type="InterPro" id="IPR044751">
    <property type="entry name" value="Ion_transp-like_CBS"/>
</dbReference>
<keyword evidence="16" id="KW-1185">Reference proteome</keyword>
<evidence type="ECO:0000313" key="15">
    <source>
        <dbReference type="EMBL" id="MFF4771851.1"/>
    </source>
</evidence>